<keyword evidence="8" id="KW-1207">Sterol metabolism</keyword>
<evidence type="ECO:0000256" key="4">
    <source>
        <dbReference type="ARBA" id="ARBA00022630"/>
    </source>
</evidence>
<evidence type="ECO:0000256" key="2">
    <source>
        <dbReference type="ARBA" id="ARBA00010790"/>
    </source>
</evidence>
<dbReference type="InterPro" id="IPR000172">
    <property type="entry name" value="GMC_OxRdtase_N"/>
</dbReference>
<dbReference type="Pfam" id="PF13450">
    <property type="entry name" value="NAD_binding_8"/>
    <property type="match status" value="1"/>
</dbReference>
<gene>
    <name evidence="17" type="ORF">SRL2020028_21500</name>
</gene>
<protein>
    <recommendedName>
        <fullName evidence="14">Cholesterol oxidase</fullName>
        <ecNumber evidence="13">1.1.3.6</ecNumber>
        <ecNumber evidence="11">5.3.3.1</ecNumber>
    </recommendedName>
    <alternativeName>
        <fullName evidence="15">Cholesterol isomerase</fullName>
    </alternativeName>
</protein>
<sequence>MTATNLDYDWLIVGSGFGGSVAALRLSEKGFRVGVLERGRRYDPQDLPASAWESDKYTWAPRLGKLGIMRTSMFRHVFFPSQSGVGGGSLVYGGVLYRAKKEFFDGAQWRDLGDWEQLLRPHYNTAERMLGAAPVPFDSVHQQWIREMGRHFGNEDTVTRAPTGVFFGEPGKTVPDPYFGGAGPDRTGCTRCGACMVGCRVGAVNSLTKNYLWFAERNGVRILPEHQVIDVSPLGRPDGSDGYRVSTAHPTGGRRRDRQTYTTRGVVFAGGALGTNELLANCKHGGSLPRISDRLGQLVRTNSESVLTVLLPEDRGSWRDVTASSSVRVDADTHIELLTYGPRADMLSLLYTVLVGDGTRVTRPLKWIAAIARHPGRWLQTLWPDGWSRRMVMLLVMQSRDNAIAFRARKRCWGRGYRLSTVQNTDNPNPTYIDQGNQAARWLAERTGGIAQSNVLEALGNIPTTAHLLGGAVVGADPQSGVIDADLRVFGYRNMLVCDGSAMPANPGVNPALTITALAEYAMAQIPTSADCDSKSPCEQVDSAADACNLVPRR</sequence>
<comment type="caution">
    <text evidence="17">The sequence shown here is derived from an EMBL/GenBank/DDBJ whole genome shotgun (WGS) entry which is preliminary data.</text>
</comment>
<dbReference type="InterPro" id="IPR017896">
    <property type="entry name" value="4Fe4S_Fe-S-bd"/>
</dbReference>
<keyword evidence="7" id="KW-0443">Lipid metabolism</keyword>
<comment type="similarity">
    <text evidence="2">Belongs to the GMC oxidoreductase family.</text>
</comment>
<dbReference type="EMBL" id="BRXE01000017">
    <property type="protein sequence ID" value="GLB82894.1"/>
    <property type="molecule type" value="Genomic_DNA"/>
</dbReference>
<evidence type="ECO:0000256" key="8">
    <source>
        <dbReference type="ARBA" id="ARBA00023166"/>
    </source>
</evidence>
<dbReference type="Pfam" id="PF05199">
    <property type="entry name" value="GMC_oxred_C"/>
    <property type="match status" value="1"/>
</dbReference>
<dbReference type="GO" id="GO:0004769">
    <property type="term" value="F:steroid Delta-isomerase activity"/>
    <property type="evidence" value="ECO:0007669"/>
    <property type="project" value="UniProtKB-EC"/>
</dbReference>
<evidence type="ECO:0000256" key="14">
    <source>
        <dbReference type="ARBA" id="ARBA00049744"/>
    </source>
</evidence>
<dbReference type="InterPro" id="IPR007867">
    <property type="entry name" value="GMC_OxRtase_C"/>
</dbReference>
<evidence type="ECO:0000256" key="3">
    <source>
        <dbReference type="ARBA" id="ARBA00022548"/>
    </source>
</evidence>
<dbReference type="InterPro" id="IPR052542">
    <property type="entry name" value="Cholesterol_Oxidase"/>
</dbReference>
<evidence type="ECO:0000256" key="10">
    <source>
        <dbReference type="ARBA" id="ARBA00023235"/>
    </source>
</evidence>
<dbReference type="EC" id="5.3.3.1" evidence="11"/>
<comment type="cofactor">
    <cofactor evidence="1">
        <name>FAD</name>
        <dbReference type="ChEBI" id="CHEBI:57692"/>
    </cofactor>
</comment>
<evidence type="ECO:0000259" key="16">
    <source>
        <dbReference type="PROSITE" id="PS51379"/>
    </source>
</evidence>
<dbReference type="PANTHER" id="PTHR47470">
    <property type="entry name" value="CHOLESTEROL OXIDASE"/>
    <property type="match status" value="1"/>
</dbReference>
<proteinExistence type="inferred from homology"/>
<keyword evidence="6" id="KW-0560">Oxidoreductase</keyword>
<dbReference type="Pfam" id="PF00732">
    <property type="entry name" value="GMC_oxred_N"/>
    <property type="match status" value="1"/>
</dbReference>
<dbReference type="GO" id="GO:0008203">
    <property type="term" value="P:cholesterol metabolic process"/>
    <property type="evidence" value="ECO:0007669"/>
    <property type="project" value="UniProtKB-KW"/>
</dbReference>
<dbReference type="SUPFAM" id="SSF51905">
    <property type="entry name" value="FAD/NAD(P)-binding domain"/>
    <property type="match status" value="1"/>
</dbReference>
<dbReference type="GO" id="GO:0016995">
    <property type="term" value="F:cholesterol oxidase activity"/>
    <property type="evidence" value="ECO:0007669"/>
    <property type="project" value="UniProtKB-EC"/>
</dbReference>
<keyword evidence="9" id="KW-0753">Steroid metabolism</keyword>
<evidence type="ECO:0000256" key="9">
    <source>
        <dbReference type="ARBA" id="ARBA00023221"/>
    </source>
</evidence>
<evidence type="ECO:0000256" key="5">
    <source>
        <dbReference type="ARBA" id="ARBA00022827"/>
    </source>
</evidence>
<keyword evidence="4" id="KW-0285">Flavoprotein</keyword>
<dbReference type="EC" id="1.1.3.6" evidence="13"/>
<feature type="domain" description="4Fe-4S ferredoxin-type" evidence="16">
    <location>
        <begin position="180"/>
        <end position="210"/>
    </location>
</feature>
<keyword evidence="10" id="KW-0413">Isomerase</keyword>
<keyword evidence="3" id="KW-0153">Cholesterol metabolism</keyword>
<comment type="pathway">
    <text evidence="12">Steroid metabolism; cholesterol degradation.</text>
</comment>
<dbReference type="GO" id="GO:0050660">
    <property type="term" value="F:flavin adenine dinucleotide binding"/>
    <property type="evidence" value="ECO:0007669"/>
    <property type="project" value="InterPro"/>
</dbReference>
<dbReference type="PANTHER" id="PTHR47470:SF1">
    <property type="entry name" value="FAD-DEPENDENT OXIDOREDUCTASE 2 FAD BINDING DOMAIN-CONTAINING PROTEIN"/>
    <property type="match status" value="1"/>
</dbReference>
<evidence type="ECO:0000256" key="1">
    <source>
        <dbReference type="ARBA" id="ARBA00001974"/>
    </source>
</evidence>
<reference evidence="17" key="1">
    <citation type="submission" date="2022-07" db="EMBL/GenBank/DDBJ databases">
        <title>Mycobacterium kiyosense sp. nov., scotochromogenic slow-glowing species isolated from respiratory specimens.</title>
        <authorList>
            <person name="Fukano H."/>
            <person name="Kazumi Y."/>
            <person name="Sakagami N."/>
            <person name="Ato M."/>
            <person name="Mitarai S."/>
            <person name="Hoshino Y."/>
        </authorList>
    </citation>
    <scope>NUCLEOTIDE SEQUENCE</scope>
    <source>
        <strain evidence="17">SRL2020-028</strain>
    </source>
</reference>
<evidence type="ECO:0000256" key="15">
    <source>
        <dbReference type="ARBA" id="ARBA00049778"/>
    </source>
</evidence>
<evidence type="ECO:0000256" key="13">
    <source>
        <dbReference type="ARBA" id="ARBA00049723"/>
    </source>
</evidence>
<keyword evidence="5" id="KW-0274">FAD</keyword>
<dbReference type="Gene3D" id="3.50.50.60">
    <property type="entry name" value="FAD/NAD(P)-binding domain"/>
    <property type="match status" value="3"/>
</dbReference>
<evidence type="ECO:0000313" key="17">
    <source>
        <dbReference type="EMBL" id="GLB82894.1"/>
    </source>
</evidence>
<dbReference type="PROSITE" id="PS51379">
    <property type="entry name" value="4FE4S_FER_2"/>
    <property type="match status" value="1"/>
</dbReference>
<evidence type="ECO:0000313" key="18">
    <source>
        <dbReference type="Proteomes" id="UP001165663"/>
    </source>
</evidence>
<dbReference type="RefSeq" id="WP_084042384.1">
    <property type="nucleotide sequence ID" value="NZ_BRXE01000017.1"/>
</dbReference>
<dbReference type="AlphaFoldDB" id="A0AA37V564"/>
<evidence type="ECO:0000256" key="12">
    <source>
        <dbReference type="ARBA" id="ARBA00049645"/>
    </source>
</evidence>
<evidence type="ECO:0000256" key="11">
    <source>
        <dbReference type="ARBA" id="ARBA00038856"/>
    </source>
</evidence>
<accession>A0AA37V564</accession>
<dbReference type="InterPro" id="IPR036188">
    <property type="entry name" value="FAD/NAD-bd_sf"/>
</dbReference>
<name>A0AA37V564_9MYCO</name>
<evidence type="ECO:0000256" key="6">
    <source>
        <dbReference type="ARBA" id="ARBA00023002"/>
    </source>
</evidence>
<organism evidence="17 18">
    <name type="scientific">Mycobacterium kiyosense</name>
    <dbReference type="NCBI Taxonomy" id="2871094"/>
    <lineage>
        <taxon>Bacteria</taxon>
        <taxon>Bacillati</taxon>
        <taxon>Actinomycetota</taxon>
        <taxon>Actinomycetes</taxon>
        <taxon>Mycobacteriales</taxon>
        <taxon>Mycobacteriaceae</taxon>
        <taxon>Mycobacterium</taxon>
    </lineage>
</organism>
<dbReference type="Proteomes" id="UP001165663">
    <property type="component" value="Unassembled WGS sequence"/>
</dbReference>
<evidence type="ECO:0000256" key="7">
    <source>
        <dbReference type="ARBA" id="ARBA00023098"/>
    </source>
</evidence>